<dbReference type="EMBL" id="BMAT01009246">
    <property type="protein sequence ID" value="GFS02526.1"/>
    <property type="molecule type" value="Genomic_DNA"/>
</dbReference>
<keyword evidence="1" id="KW-0732">Signal</keyword>
<dbReference type="AlphaFoldDB" id="A0AAV4I1E1"/>
<gene>
    <name evidence="2" type="ORF">ElyMa_004608900</name>
</gene>
<dbReference type="Proteomes" id="UP000762676">
    <property type="component" value="Unassembled WGS sequence"/>
</dbReference>
<accession>A0AAV4I1E1</accession>
<comment type="caution">
    <text evidence="2">The sequence shown here is derived from an EMBL/GenBank/DDBJ whole genome shotgun (WGS) entry which is preliminary data.</text>
</comment>
<organism evidence="2 3">
    <name type="scientific">Elysia marginata</name>
    <dbReference type="NCBI Taxonomy" id="1093978"/>
    <lineage>
        <taxon>Eukaryota</taxon>
        <taxon>Metazoa</taxon>
        <taxon>Spiralia</taxon>
        <taxon>Lophotrochozoa</taxon>
        <taxon>Mollusca</taxon>
        <taxon>Gastropoda</taxon>
        <taxon>Heterobranchia</taxon>
        <taxon>Euthyneura</taxon>
        <taxon>Panpulmonata</taxon>
        <taxon>Sacoglossa</taxon>
        <taxon>Placobranchoidea</taxon>
        <taxon>Plakobranchidae</taxon>
        <taxon>Elysia</taxon>
    </lineage>
</organism>
<sequence>MFIPVLVAALLVASPVLSEEGEFSDDQKDVMYCVFAAVHCAETHLDKYSRIRSLEELRQILANRSLVTEMAGSLQMTADCMERVQALPVCHGNLDWATIVPVLADFANSPGTIDKVVALSGSPCMTSEDVLRQAESAFNQCGMTFDQTWGDQLCGSLTQLWQCLGDHGNQLCGAVWGELYASWTQFILSDARRDILLAWVRSTYGVDFNSCEQDLLAHVNSV</sequence>
<name>A0AAV4I1E1_9GAST</name>
<evidence type="ECO:0008006" key="4">
    <source>
        <dbReference type="Google" id="ProtNLM"/>
    </source>
</evidence>
<reference evidence="2 3" key="1">
    <citation type="journal article" date="2021" name="Elife">
        <title>Chloroplast acquisition without the gene transfer in kleptoplastic sea slugs, Plakobranchus ocellatus.</title>
        <authorList>
            <person name="Maeda T."/>
            <person name="Takahashi S."/>
            <person name="Yoshida T."/>
            <person name="Shimamura S."/>
            <person name="Takaki Y."/>
            <person name="Nagai Y."/>
            <person name="Toyoda A."/>
            <person name="Suzuki Y."/>
            <person name="Arimoto A."/>
            <person name="Ishii H."/>
            <person name="Satoh N."/>
            <person name="Nishiyama T."/>
            <person name="Hasebe M."/>
            <person name="Maruyama T."/>
            <person name="Minagawa J."/>
            <person name="Obokata J."/>
            <person name="Shigenobu S."/>
        </authorList>
    </citation>
    <scope>NUCLEOTIDE SEQUENCE [LARGE SCALE GENOMIC DNA]</scope>
</reference>
<evidence type="ECO:0000313" key="3">
    <source>
        <dbReference type="Proteomes" id="UP000762676"/>
    </source>
</evidence>
<evidence type="ECO:0000313" key="2">
    <source>
        <dbReference type="EMBL" id="GFS02526.1"/>
    </source>
</evidence>
<feature type="signal peptide" evidence="1">
    <location>
        <begin position="1"/>
        <end position="18"/>
    </location>
</feature>
<keyword evidence="3" id="KW-1185">Reference proteome</keyword>
<feature type="chain" id="PRO_5044022523" description="Saposin B-type domain-containing protein" evidence="1">
    <location>
        <begin position="19"/>
        <end position="222"/>
    </location>
</feature>
<evidence type="ECO:0000256" key="1">
    <source>
        <dbReference type="SAM" id="SignalP"/>
    </source>
</evidence>
<proteinExistence type="predicted"/>
<protein>
    <recommendedName>
        <fullName evidence="4">Saposin B-type domain-containing protein</fullName>
    </recommendedName>
</protein>